<dbReference type="GO" id="GO:0016787">
    <property type="term" value="F:hydrolase activity"/>
    <property type="evidence" value="ECO:0007669"/>
    <property type="project" value="UniProtKB-KW"/>
</dbReference>
<dbReference type="PANTHER" id="PTHR43674">
    <property type="entry name" value="NITRILASE C965.09-RELATED"/>
    <property type="match status" value="1"/>
</dbReference>
<dbReference type="PANTHER" id="PTHR43674:SF12">
    <property type="entry name" value="NITRILASE C965.09-RELATED"/>
    <property type="match status" value="1"/>
</dbReference>
<dbReference type="InterPro" id="IPR050345">
    <property type="entry name" value="Aliph_Amidase/BUP"/>
</dbReference>
<organism evidence="3 4">
    <name type="scientific">Neorhizobium phenanthreniclasticum</name>
    <dbReference type="NCBI Taxonomy" id="3157917"/>
    <lineage>
        <taxon>Bacteria</taxon>
        <taxon>Pseudomonadati</taxon>
        <taxon>Pseudomonadota</taxon>
        <taxon>Alphaproteobacteria</taxon>
        <taxon>Hyphomicrobiales</taxon>
        <taxon>Rhizobiaceae</taxon>
        <taxon>Rhizobium/Agrobacterium group</taxon>
        <taxon>Neorhizobium</taxon>
    </lineage>
</organism>
<dbReference type="RefSeq" id="WP_348864608.1">
    <property type="nucleotide sequence ID" value="NZ_JBEAAL010000029.1"/>
</dbReference>
<sequence length="315" mass="35323">MARSMVVAAAQMGPIARQDSRKQVVARLIALLQEAAARGAELVVFPELTLTTFFPRWHLTDSAEIDAFFEREMPGPETLPLFEEAKRLQVGFYLGYAELAVEEGRTRRYNTAILVDRAGAIVGKYRKVHLPGWDRPQPDLQAQHLEKYYFEPGNYGFRVWKTMGATIGMCICNDRRWPETYRVMALKGAEMILVGYNTPDDHTGNFDFDSLTLFHNQLSLQAGAYQNSTWVVATAKAGLEEGSNLIGQSMIVAPSGQIAAMATSTEDEVVVAKCHLDMATLYRKTIFDFARHREPDHYRLIVETRGPIAGAENET</sequence>
<evidence type="ECO:0000256" key="1">
    <source>
        <dbReference type="ARBA" id="ARBA00022801"/>
    </source>
</evidence>
<evidence type="ECO:0000313" key="4">
    <source>
        <dbReference type="Proteomes" id="UP001496627"/>
    </source>
</evidence>
<dbReference type="PROSITE" id="PS50263">
    <property type="entry name" value="CN_HYDROLASE"/>
    <property type="match status" value="1"/>
</dbReference>
<dbReference type="SUPFAM" id="SSF56317">
    <property type="entry name" value="Carbon-nitrogen hydrolase"/>
    <property type="match status" value="1"/>
</dbReference>
<feature type="domain" description="CN hydrolase" evidence="2">
    <location>
        <begin position="5"/>
        <end position="278"/>
    </location>
</feature>
<dbReference type="Pfam" id="PF00795">
    <property type="entry name" value="CN_hydrolase"/>
    <property type="match status" value="1"/>
</dbReference>
<comment type="caution">
    <text evidence="3">The sequence shown here is derived from an EMBL/GenBank/DDBJ whole genome shotgun (WGS) entry which is preliminary data.</text>
</comment>
<dbReference type="CDD" id="cd07569">
    <property type="entry name" value="DCase"/>
    <property type="match status" value="1"/>
</dbReference>
<dbReference type="Gene3D" id="3.60.110.10">
    <property type="entry name" value="Carbon-nitrogen hydrolase"/>
    <property type="match status" value="1"/>
</dbReference>
<dbReference type="Proteomes" id="UP001496627">
    <property type="component" value="Unassembled WGS sequence"/>
</dbReference>
<protein>
    <submittedName>
        <fullName evidence="3">N-carbamoyl-D-amino-acid hydrolase</fullName>
    </submittedName>
</protein>
<reference evidence="3 4" key="1">
    <citation type="submission" date="2024-05" db="EMBL/GenBank/DDBJ databases">
        <title>Neorhizobium sp. Rsf11, a plant growth promoting and heavy metal resistant PAH-degrader.</title>
        <authorList>
            <person name="Golubev S.N."/>
            <person name="Muratova A.Y."/>
            <person name="Markelova M.I."/>
        </authorList>
    </citation>
    <scope>NUCLEOTIDE SEQUENCE [LARGE SCALE GENOMIC DNA]</scope>
    <source>
        <strain evidence="3 4">Rsf11</strain>
    </source>
</reference>
<keyword evidence="1 3" id="KW-0378">Hydrolase</keyword>
<dbReference type="InterPro" id="IPR003010">
    <property type="entry name" value="C-N_Hydrolase"/>
</dbReference>
<evidence type="ECO:0000259" key="2">
    <source>
        <dbReference type="PROSITE" id="PS50263"/>
    </source>
</evidence>
<proteinExistence type="predicted"/>
<name>A0ABV0M9U0_9HYPH</name>
<evidence type="ECO:0000313" key="3">
    <source>
        <dbReference type="EMBL" id="MEQ1408662.1"/>
    </source>
</evidence>
<dbReference type="EMBL" id="JBEAAL010000029">
    <property type="protein sequence ID" value="MEQ1408662.1"/>
    <property type="molecule type" value="Genomic_DNA"/>
</dbReference>
<keyword evidence="4" id="KW-1185">Reference proteome</keyword>
<accession>A0ABV0M9U0</accession>
<gene>
    <name evidence="3" type="ORF">ABK249_27380</name>
</gene>
<dbReference type="InterPro" id="IPR036526">
    <property type="entry name" value="C-N_Hydrolase_sf"/>
</dbReference>